<feature type="compositionally biased region" description="Basic residues" evidence="9">
    <location>
        <begin position="27"/>
        <end position="37"/>
    </location>
</feature>
<gene>
    <name evidence="11" type="ORF">JD844_014270</name>
</gene>
<dbReference type="InterPro" id="IPR051175">
    <property type="entry name" value="CLK_kinases"/>
</dbReference>
<protein>
    <recommendedName>
        <fullName evidence="1">dual-specificity kinase</fullName>
        <ecNumber evidence="1">2.7.12.1</ecNumber>
    </recommendedName>
</protein>
<dbReference type="InterPro" id="IPR008271">
    <property type="entry name" value="Ser/Thr_kinase_AS"/>
</dbReference>
<dbReference type="SMART" id="SM00220">
    <property type="entry name" value="S_TKc"/>
    <property type="match status" value="1"/>
</dbReference>
<evidence type="ECO:0000259" key="10">
    <source>
        <dbReference type="PROSITE" id="PS50011"/>
    </source>
</evidence>
<feature type="domain" description="Protein kinase" evidence="10">
    <location>
        <begin position="254"/>
        <end position="525"/>
    </location>
</feature>
<feature type="binding site" evidence="8">
    <location>
        <position position="284"/>
    </location>
    <ligand>
        <name>ATP</name>
        <dbReference type="ChEBI" id="CHEBI:30616"/>
    </ligand>
</feature>
<evidence type="ECO:0000256" key="4">
    <source>
        <dbReference type="ARBA" id="ARBA00022741"/>
    </source>
</evidence>
<dbReference type="InterPro" id="IPR000719">
    <property type="entry name" value="Prot_kinase_dom"/>
</dbReference>
<evidence type="ECO:0000256" key="6">
    <source>
        <dbReference type="ARBA" id="ARBA00022840"/>
    </source>
</evidence>
<accession>A0ABQ7SRD7</accession>
<keyword evidence="3" id="KW-0808">Transferase</keyword>
<feature type="compositionally biased region" description="Basic and acidic residues" evidence="9">
    <location>
        <begin position="38"/>
        <end position="62"/>
    </location>
</feature>
<evidence type="ECO:0000256" key="5">
    <source>
        <dbReference type="ARBA" id="ARBA00022777"/>
    </source>
</evidence>
<keyword evidence="6 8" id="KW-0067">ATP-binding</keyword>
<evidence type="ECO:0000256" key="8">
    <source>
        <dbReference type="PROSITE-ProRule" id="PRU10141"/>
    </source>
</evidence>
<dbReference type="Gene3D" id="1.10.510.10">
    <property type="entry name" value="Transferase(Phosphotransferase) domain 1"/>
    <property type="match status" value="1"/>
</dbReference>
<dbReference type="Gene3D" id="3.30.200.20">
    <property type="entry name" value="Phosphorylase Kinase, domain 1"/>
    <property type="match status" value="1"/>
</dbReference>
<dbReference type="PANTHER" id="PTHR45646">
    <property type="entry name" value="SERINE/THREONINE-PROTEIN KINASE DOA-RELATED"/>
    <property type="match status" value="1"/>
</dbReference>
<dbReference type="PANTHER" id="PTHR45646:SF10">
    <property type="entry name" value="DUAL SPECIFICITY PROTEIN KINASE CLK3"/>
    <property type="match status" value="1"/>
</dbReference>
<comment type="caution">
    <text evidence="11">The sequence shown here is derived from an EMBL/GenBank/DDBJ whole genome shotgun (WGS) entry which is preliminary data.</text>
</comment>
<evidence type="ECO:0000256" key="2">
    <source>
        <dbReference type="ARBA" id="ARBA00022527"/>
    </source>
</evidence>
<dbReference type="EC" id="2.7.12.1" evidence="1"/>
<keyword evidence="2" id="KW-0723">Serine/threonine-protein kinase</keyword>
<evidence type="ECO:0000256" key="1">
    <source>
        <dbReference type="ARBA" id="ARBA00013203"/>
    </source>
</evidence>
<dbReference type="InterPro" id="IPR017441">
    <property type="entry name" value="Protein_kinase_ATP_BS"/>
</dbReference>
<organism evidence="11 12">
    <name type="scientific">Phrynosoma platyrhinos</name>
    <name type="common">Desert horned lizard</name>
    <dbReference type="NCBI Taxonomy" id="52577"/>
    <lineage>
        <taxon>Eukaryota</taxon>
        <taxon>Metazoa</taxon>
        <taxon>Chordata</taxon>
        <taxon>Craniata</taxon>
        <taxon>Vertebrata</taxon>
        <taxon>Euteleostomi</taxon>
        <taxon>Lepidosauria</taxon>
        <taxon>Squamata</taxon>
        <taxon>Bifurcata</taxon>
        <taxon>Unidentata</taxon>
        <taxon>Episquamata</taxon>
        <taxon>Toxicofera</taxon>
        <taxon>Iguania</taxon>
        <taxon>Phrynosomatidae</taxon>
        <taxon>Phrynosomatinae</taxon>
        <taxon>Phrynosoma</taxon>
    </lineage>
</organism>
<name>A0ABQ7SRD7_PHRPL</name>
<evidence type="ECO:0000313" key="12">
    <source>
        <dbReference type="Proteomes" id="UP000826234"/>
    </source>
</evidence>
<dbReference type="Proteomes" id="UP000826234">
    <property type="component" value="Unassembled WGS sequence"/>
</dbReference>
<reference evidence="11 12" key="1">
    <citation type="journal article" date="2022" name="Gigascience">
        <title>A chromosome-level genome assembly and annotation of the desert horned lizard, Phrynosoma platyrhinos, provides insight into chromosomal rearrangements among reptiles.</title>
        <authorList>
            <person name="Koochekian N."/>
            <person name="Ascanio A."/>
            <person name="Farleigh K."/>
            <person name="Card D.C."/>
            <person name="Schield D.R."/>
            <person name="Castoe T.A."/>
            <person name="Jezkova T."/>
        </authorList>
    </citation>
    <scope>NUCLEOTIDE SEQUENCE [LARGE SCALE GENOMIC DNA]</scope>
    <source>
        <strain evidence="11">NK-2021</strain>
    </source>
</reference>
<evidence type="ECO:0000256" key="7">
    <source>
        <dbReference type="ARBA" id="ARBA00037966"/>
    </source>
</evidence>
<sequence>MEELALCIQMHHCKRYRSPEQEPYMSHRWKRRRSRSREHHEGRARYPTRRDISRRSRSRSQDRMPYQRGYRDRTDSDVYRFEERSPSFGEDYYSARHSRHHRRSRDRERHRTRKHQHRCRKRRTRSCSSTSSSVCVLTCPLQYPYRYICCVPYEMLGSGKSNHRHIVVSPPLNDNSICQSELPAVCDWSDGVSGGGVYREANRAISAAGAWKMTRKVTWCAGSAIGSKSDVQPPFVKLYLSTFYPHVRRDRSQYEIVGSLGEGTFGKVVECVDHARGNALVALKIIRNVGKYREAARLEINVLKKIKEKDKENKHLCVLMSDWFNFHGHMCIAFELLGKNTFEFLKENNFQPYPLAQIRHMAYQLCHALKFLHDNQLTHTDLKPENILFVNSEFDTLYNEKKATERTWDMSCLLQSCEEKSIRNTWIRVADFGSATFDHEHHTTIVATRHYRPPEVILELGWAQPCDVWSIGCILFEYYRGFTLFQTHENREHLVMMEKILGPIPQHMVRKTRYGYGLISLKECE</sequence>
<feature type="region of interest" description="Disordered" evidence="9">
    <location>
        <begin position="92"/>
        <end position="118"/>
    </location>
</feature>
<keyword evidence="4 8" id="KW-0547">Nucleotide-binding</keyword>
<evidence type="ECO:0000313" key="11">
    <source>
        <dbReference type="EMBL" id="KAH0619884.1"/>
    </source>
</evidence>
<dbReference type="InterPro" id="IPR011009">
    <property type="entry name" value="Kinase-like_dom_sf"/>
</dbReference>
<dbReference type="SUPFAM" id="SSF56112">
    <property type="entry name" value="Protein kinase-like (PK-like)"/>
    <property type="match status" value="1"/>
</dbReference>
<evidence type="ECO:0000256" key="3">
    <source>
        <dbReference type="ARBA" id="ARBA00022679"/>
    </source>
</evidence>
<feature type="region of interest" description="Disordered" evidence="9">
    <location>
        <begin position="20"/>
        <end position="77"/>
    </location>
</feature>
<dbReference type="PROSITE" id="PS50011">
    <property type="entry name" value="PROTEIN_KINASE_DOM"/>
    <property type="match status" value="1"/>
</dbReference>
<proteinExistence type="inferred from homology"/>
<evidence type="ECO:0000256" key="9">
    <source>
        <dbReference type="SAM" id="MobiDB-lite"/>
    </source>
</evidence>
<dbReference type="PROSITE" id="PS00108">
    <property type="entry name" value="PROTEIN_KINASE_ST"/>
    <property type="match status" value="1"/>
</dbReference>
<dbReference type="Pfam" id="PF00069">
    <property type="entry name" value="Pkinase"/>
    <property type="match status" value="1"/>
</dbReference>
<keyword evidence="12" id="KW-1185">Reference proteome</keyword>
<dbReference type="PROSITE" id="PS00107">
    <property type="entry name" value="PROTEIN_KINASE_ATP"/>
    <property type="match status" value="1"/>
</dbReference>
<comment type="similarity">
    <text evidence="7">Belongs to the protein kinase superfamily. CMGC Ser/Thr protein kinase family. Lammer subfamily.</text>
</comment>
<feature type="compositionally biased region" description="Basic residues" evidence="9">
    <location>
        <begin position="96"/>
        <end position="118"/>
    </location>
</feature>
<dbReference type="EMBL" id="JAIPUX010003439">
    <property type="protein sequence ID" value="KAH0619884.1"/>
    <property type="molecule type" value="Genomic_DNA"/>
</dbReference>
<keyword evidence="5" id="KW-0418">Kinase</keyword>